<dbReference type="OrthoDB" id="9806524at2"/>
<sequence length="261" mass="28573">MTALVALNSEQHQSLCIKANAELEFAASQHLLSLKVQEVGQAGSSFPVFLMKDPSSGVWRISAVASFAMGTNLFVESGQWLPAFKPLAMQTFPFYLMKAPGEEKGYTIGINPASAAFSEQKTQADQAIFSSSGKASAQLMRVTQLLEASIEQDIHTYQFGQAMQELGLVKAINLVIHRQDGSQETLQGLCTIDEDKLNALSGEQLKSLSEKGYLSPIYAMLTSIYQLNALIRRNNRRNKQDARFGAIKEIKIAVNSGNTFS</sequence>
<gene>
    <name evidence="1" type="ORF">DXX93_03080</name>
</gene>
<name>A0A3E0TNE8_9GAMM</name>
<dbReference type="Pfam" id="PF07277">
    <property type="entry name" value="SapC"/>
    <property type="match status" value="1"/>
</dbReference>
<dbReference type="RefSeq" id="WP_116006762.1">
    <property type="nucleotide sequence ID" value="NZ_QUOU01000001.1"/>
</dbReference>
<accession>A0A3E0TNE8</accession>
<evidence type="ECO:0000313" key="2">
    <source>
        <dbReference type="Proteomes" id="UP000256478"/>
    </source>
</evidence>
<dbReference type="Proteomes" id="UP000256478">
    <property type="component" value="Unassembled WGS sequence"/>
</dbReference>
<comment type="caution">
    <text evidence="1">The sequence shown here is derived from an EMBL/GenBank/DDBJ whole genome shotgun (WGS) entry which is preliminary data.</text>
</comment>
<proteinExistence type="predicted"/>
<organism evidence="1 2">
    <name type="scientific">Thalassotalea euphylliae</name>
    <dbReference type="NCBI Taxonomy" id="1655234"/>
    <lineage>
        <taxon>Bacteria</taxon>
        <taxon>Pseudomonadati</taxon>
        <taxon>Pseudomonadota</taxon>
        <taxon>Gammaproteobacteria</taxon>
        <taxon>Alteromonadales</taxon>
        <taxon>Colwelliaceae</taxon>
        <taxon>Thalassotalea</taxon>
    </lineage>
</organism>
<dbReference type="InterPro" id="IPR010836">
    <property type="entry name" value="SapC"/>
</dbReference>
<dbReference type="EMBL" id="QUOU01000001">
    <property type="protein sequence ID" value="REL25632.1"/>
    <property type="molecule type" value="Genomic_DNA"/>
</dbReference>
<protein>
    <submittedName>
        <fullName evidence="1">SapC family protein</fullName>
    </submittedName>
</protein>
<reference evidence="1 2" key="1">
    <citation type="submission" date="2018-08" db="EMBL/GenBank/DDBJ databases">
        <title>Thalassotalea euphylliae genome.</title>
        <authorList>
            <person name="Summers S."/>
            <person name="Rice S.A."/>
            <person name="Freckelton M.L."/>
            <person name="Nedved B.T."/>
            <person name="Hadfield M.G."/>
        </authorList>
    </citation>
    <scope>NUCLEOTIDE SEQUENCE [LARGE SCALE GENOMIC DNA]</scope>
    <source>
        <strain evidence="1 2">H1</strain>
    </source>
</reference>
<dbReference type="AlphaFoldDB" id="A0A3E0TNE8"/>
<evidence type="ECO:0000313" key="1">
    <source>
        <dbReference type="EMBL" id="REL25632.1"/>
    </source>
</evidence>